<evidence type="ECO:0000256" key="1">
    <source>
        <dbReference type="ARBA" id="ARBA00009129"/>
    </source>
</evidence>
<reference evidence="4 5" key="2">
    <citation type="journal article" date="2023" name="Plant Pathol.">
        <title>Dismantling and reorganizing Pseudomonas marginalis sensu#lato.</title>
        <authorList>
            <person name="Sawada H."/>
            <person name="Fujikawa T."/>
            <person name="Satou M."/>
        </authorList>
    </citation>
    <scope>NUCLEOTIDE SEQUENCE [LARGE SCALE GENOMIC DNA]</scope>
    <source>
        <strain evidence="4 5">MAFF 301381</strain>
    </source>
</reference>
<dbReference type="Proteomes" id="UP001154860">
    <property type="component" value="Unassembled WGS sequence"/>
</dbReference>
<gene>
    <name evidence="4" type="ORF">JWR99_04235</name>
</gene>
<reference evidence="4 5" key="1">
    <citation type="journal article" date="2021" name="Int. J. Syst. Evol. Microbiol.">
        <title>Pseudomonas lactucae sp. nov., a pathogen causing bacterial rot of lettuce in Japan.</title>
        <authorList>
            <person name="Sawada H."/>
            <person name="Fujikawa T."/>
            <person name="Satou M."/>
        </authorList>
    </citation>
    <scope>NUCLEOTIDE SEQUENCE [LARGE SCALE GENOMIC DNA]</scope>
    <source>
        <strain evidence="4 5">MAFF 301381</strain>
    </source>
</reference>
<proteinExistence type="inferred from homology"/>
<dbReference type="SUPFAM" id="SSF69047">
    <property type="entry name" value="Hypothetical protein YjbJ"/>
    <property type="match status" value="1"/>
</dbReference>
<dbReference type="Pfam" id="PF05532">
    <property type="entry name" value="CsbD"/>
    <property type="match status" value="1"/>
</dbReference>
<name>A0A9X1C510_9PSED</name>
<dbReference type="Gene3D" id="1.10.1470.10">
    <property type="entry name" value="YjbJ"/>
    <property type="match status" value="1"/>
</dbReference>
<protein>
    <submittedName>
        <fullName evidence="4">CsbD family protein</fullName>
    </submittedName>
</protein>
<feature type="region of interest" description="Disordered" evidence="2">
    <location>
        <begin position="1"/>
        <end position="61"/>
    </location>
</feature>
<evidence type="ECO:0000313" key="4">
    <source>
        <dbReference type="EMBL" id="MBN2975232.1"/>
    </source>
</evidence>
<keyword evidence="5" id="KW-1185">Reference proteome</keyword>
<comment type="similarity">
    <text evidence="1">Belongs to the UPF0337 (CsbD) family.</text>
</comment>
<evidence type="ECO:0000313" key="5">
    <source>
        <dbReference type="Proteomes" id="UP001154860"/>
    </source>
</evidence>
<organism evidence="4 5">
    <name type="scientific">Pseudomonas lactucae</name>
    <dbReference type="NCBI Taxonomy" id="2813360"/>
    <lineage>
        <taxon>Bacteria</taxon>
        <taxon>Pseudomonadati</taxon>
        <taxon>Pseudomonadota</taxon>
        <taxon>Gammaproteobacteria</taxon>
        <taxon>Pseudomonadales</taxon>
        <taxon>Pseudomonadaceae</taxon>
        <taxon>Pseudomonas</taxon>
    </lineage>
</organism>
<dbReference type="EMBL" id="JAFHKJ010000016">
    <property type="protein sequence ID" value="MBN2975232.1"/>
    <property type="molecule type" value="Genomic_DNA"/>
</dbReference>
<comment type="caution">
    <text evidence="4">The sequence shown here is derived from an EMBL/GenBank/DDBJ whole genome shotgun (WGS) entry which is preliminary data.</text>
</comment>
<dbReference type="InterPro" id="IPR036629">
    <property type="entry name" value="YjbJ_sf"/>
</dbReference>
<accession>A0A9X1C510</accession>
<evidence type="ECO:0000259" key="3">
    <source>
        <dbReference type="Pfam" id="PF05532"/>
    </source>
</evidence>
<feature type="compositionally biased region" description="Basic and acidic residues" evidence="2">
    <location>
        <begin position="27"/>
        <end position="44"/>
    </location>
</feature>
<feature type="compositionally biased region" description="Basic and acidic residues" evidence="2">
    <location>
        <begin position="51"/>
        <end position="61"/>
    </location>
</feature>
<dbReference type="AlphaFoldDB" id="A0A9X1C510"/>
<sequence>MSSTSDKVKGMANEAVGNVKQGVGKATDNDKLRAEGVIQEKKGEAQQAIGKTKDAVKKATE</sequence>
<dbReference type="RefSeq" id="WP_078734424.1">
    <property type="nucleotide sequence ID" value="NZ_JAFHKI010000055.1"/>
</dbReference>
<dbReference type="InterPro" id="IPR008462">
    <property type="entry name" value="CsbD"/>
</dbReference>
<feature type="domain" description="CsbD-like" evidence="3">
    <location>
        <begin position="6"/>
        <end position="58"/>
    </location>
</feature>
<evidence type="ECO:0000256" key="2">
    <source>
        <dbReference type="SAM" id="MobiDB-lite"/>
    </source>
</evidence>